<dbReference type="SUPFAM" id="SSF53448">
    <property type="entry name" value="Nucleotide-diphospho-sugar transferases"/>
    <property type="match status" value="1"/>
</dbReference>
<protein>
    <submittedName>
        <fullName evidence="3">N-acetylglucosaminyl-diphospho-decaprenol L-rhamnosyltransferase</fullName>
        <ecNumber evidence="3">2.4.1.289</ecNumber>
    </submittedName>
</protein>
<evidence type="ECO:0000313" key="3">
    <source>
        <dbReference type="EMBL" id="WCZ31978.1"/>
    </source>
</evidence>
<dbReference type="CDD" id="cd04186">
    <property type="entry name" value="GT_2_like_c"/>
    <property type="match status" value="1"/>
</dbReference>
<organism evidence="3 4">
    <name type="scientific">Corynebacterium massiliense DSM 45435</name>
    <dbReference type="NCBI Taxonomy" id="1121364"/>
    <lineage>
        <taxon>Bacteria</taxon>
        <taxon>Bacillati</taxon>
        <taxon>Actinomycetota</taxon>
        <taxon>Actinomycetes</taxon>
        <taxon>Mycobacteriales</taxon>
        <taxon>Corynebacteriaceae</taxon>
        <taxon>Corynebacterium</taxon>
    </lineage>
</organism>
<keyword evidence="4" id="KW-1185">Reference proteome</keyword>
<dbReference type="InterPro" id="IPR029044">
    <property type="entry name" value="Nucleotide-diphossugar_trans"/>
</dbReference>
<dbReference type="Proteomes" id="UP001220064">
    <property type="component" value="Chromosome"/>
</dbReference>
<dbReference type="EC" id="2.4.1.289" evidence="3"/>
<accession>A0ABY7U8B9</accession>
<dbReference type="Gene3D" id="3.90.550.10">
    <property type="entry name" value="Spore Coat Polysaccharide Biosynthesis Protein SpsA, Chain A"/>
    <property type="match status" value="1"/>
</dbReference>
<dbReference type="PANTHER" id="PTHR43179:SF7">
    <property type="entry name" value="RHAMNOSYLTRANSFERASE WBBL"/>
    <property type="match status" value="1"/>
</dbReference>
<gene>
    <name evidence="3" type="primary">wbbL</name>
    <name evidence="3" type="ORF">CMASS_02595</name>
</gene>
<keyword evidence="3" id="KW-0328">Glycosyltransferase</keyword>
<evidence type="ECO:0000259" key="1">
    <source>
        <dbReference type="Pfam" id="PF00535"/>
    </source>
</evidence>
<evidence type="ECO:0000259" key="2">
    <source>
        <dbReference type="Pfam" id="PF13632"/>
    </source>
</evidence>
<dbReference type="GO" id="GO:0102096">
    <property type="term" value="F:decaprenyl-N-acetyl-alpha-D-glucosaminyl-pyrophosphate:dTDP-alpha-L-rhamnose rhamnosyltransferase activity"/>
    <property type="evidence" value="ECO:0007669"/>
    <property type="project" value="UniProtKB-EC"/>
</dbReference>
<dbReference type="EMBL" id="CP063189">
    <property type="protein sequence ID" value="WCZ31978.1"/>
    <property type="molecule type" value="Genomic_DNA"/>
</dbReference>
<evidence type="ECO:0000313" key="4">
    <source>
        <dbReference type="Proteomes" id="UP001220064"/>
    </source>
</evidence>
<dbReference type="InterPro" id="IPR001173">
    <property type="entry name" value="Glyco_trans_2-like"/>
</dbReference>
<dbReference type="Pfam" id="PF13632">
    <property type="entry name" value="Glyco_trans_2_3"/>
    <property type="match status" value="1"/>
</dbReference>
<name>A0ABY7U8B9_9CORY</name>
<dbReference type="PANTHER" id="PTHR43179">
    <property type="entry name" value="RHAMNOSYLTRANSFERASE WBBL"/>
    <property type="match status" value="1"/>
</dbReference>
<proteinExistence type="predicted"/>
<keyword evidence="3" id="KW-0808">Transferase</keyword>
<feature type="domain" description="Glycosyltransferase 2-like" evidence="1">
    <location>
        <begin position="2"/>
        <end position="132"/>
    </location>
</feature>
<sequence length="284" mass="31195">MVTVTYSPGAYLDRFLTSLAAATDRETLTVLADNGSRDGVPERAGKRPGVTLLPTGGNVGYGGGMNAGERYLRAARNRGEVGADYLLLSNPDVEFTPGSIDALIDCLERHPEAAAAGPRIVEPDGSTYPSAREVPTLRDGIGHAVFSRLWPQNPWTARYRRGEDMDTERTAGWLSGSCLLLRWDAFAAIGGFDERYFMYLEDVDLGDRLQRAGYTNVYCPAARISHAQGHSTKAHAGPMLKAHHASAYRFQADRHPKWWQAPLRWALRAGLKARLVLERLAGSR</sequence>
<dbReference type="Pfam" id="PF00535">
    <property type="entry name" value="Glycos_transf_2"/>
    <property type="match status" value="1"/>
</dbReference>
<feature type="domain" description="Glycosyltransferase 2-like" evidence="2">
    <location>
        <begin position="169"/>
        <end position="229"/>
    </location>
</feature>
<reference evidence="3 4" key="1">
    <citation type="submission" date="2020-10" db="EMBL/GenBank/DDBJ databases">
        <title>Complete genome sequence of Corynebacterium massiliense DSM 45435, type strain of Corynebacterium massiliense.</title>
        <authorList>
            <person name="Busche T."/>
            <person name="Kalinowski J."/>
            <person name="Ruckert C."/>
        </authorList>
    </citation>
    <scope>NUCLEOTIDE SEQUENCE [LARGE SCALE GENOMIC DNA]</scope>
    <source>
        <strain evidence="3 4">DSM 45435</strain>
    </source>
</reference>